<protein>
    <submittedName>
        <fullName evidence="5">TIM barrel protein</fullName>
    </submittedName>
</protein>
<gene>
    <name evidence="5" type="ORF">OUO13_18580</name>
</gene>
<dbReference type="EMBL" id="JAPNOA010000059">
    <property type="protein sequence ID" value="MCY0967188.1"/>
    <property type="molecule type" value="Genomic_DNA"/>
</dbReference>
<reference evidence="5" key="1">
    <citation type="submission" date="2022-11" db="EMBL/GenBank/DDBJ databases">
        <title>Parathalassolutuus dongxingensis gen. nov., sp. nov., a novel member of family Oceanospirillaceae isolated from a coastal shrimp pond in Guangxi, China.</title>
        <authorList>
            <person name="Chen H."/>
        </authorList>
    </citation>
    <scope>NUCLEOTIDE SEQUENCE</scope>
    <source>
        <strain evidence="5">G-43</strain>
    </source>
</reference>
<feature type="active site" description="Proton donor/acceptor" evidence="3">
    <location>
        <position position="239"/>
    </location>
</feature>
<dbReference type="RefSeq" id="WP_283175395.1">
    <property type="nucleotide sequence ID" value="NZ_JAPNOA010000059.1"/>
</dbReference>
<dbReference type="InterPro" id="IPR050417">
    <property type="entry name" value="Sugar_Epim/Isomerase"/>
</dbReference>
<evidence type="ECO:0000259" key="4">
    <source>
        <dbReference type="Pfam" id="PF01261"/>
    </source>
</evidence>
<organism evidence="5 6">
    <name type="scientific">Parathalassolituus penaei</name>
    <dbReference type="NCBI Taxonomy" id="2997323"/>
    <lineage>
        <taxon>Bacteria</taxon>
        <taxon>Pseudomonadati</taxon>
        <taxon>Pseudomonadota</taxon>
        <taxon>Gammaproteobacteria</taxon>
        <taxon>Oceanospirillales</taxon>
        <taxon>Oceanospirillaceae</taxon>
        <taxon>Parathalassolituus</taxon>
    </lineage>
</organism>
<evidence type="ECO:0000256" key="2">
    <source>
        <dbReference type="PIRNR" id="PIRNR006241"/>
    </source>
</evidence>
<comment type="caution">
    <text evidence="5">The sequence shown here is derived from an EMBL/GenBank/DDBJ whole genome shotgun (WGS) entry which is preliminary data.</text>
</comment>
<dbReference type="SUPFAM" id="SSF51658">
    <property type="entry name" value="Xylose isomerase-like"/>
    <property type="match status" value="1"/>
</dbReference>
<evidence type="ECO:0000256" key="1">
    <source>
        <dbReference type="ARBA" id="ARBA00023235"/>
    </source>
</evidence>
<dbReference type="InterPro" id="IPR013022">
    <property type="entry name" value="Xyl_isomerase-like_TIM-brl"/>
</dbReference>
<dbReference type="PIRSF" id="PIRSF006241">
    <property type="entry name" value="HyI"/>
    <property type="match status" value="1"/>
</dbReference>
<dbReference type="PANTHER" id="PTHR43489">
    <property type="entry name" value="ISOMERASE"/>
    <property type="match status" value="1"/>
</dbReference>
<dbReference type="Pfam" id="PF01261">
    <property type="entry name" value="AP_endonuc_2"/>
    <property type="match status" value="1"/>
</dbReference>
<dbReference type="PANTHER" id="PTHR43489:SF6">
    <property type="entry name" value="HYDROXYPYRUVATE ISOMERASE-RELATED"/>
    <property type="match status" value="1"/>
</dbReference>
<proteinExistence type="inferred from homology"/>
<name>A0A9X3EGJ1_9GAMM</name>
<dbReference type="InterPro" id="IPR026040">
    <property type="entry name" value="HyI-like"/>
</dbReference>
<dbReference type="Proteomes" id="UP001150830">
    <property type="component" value="Unassembled WGS sequence"/>
</dbReference>
<keyword evidence="6" id="KW-1185">Reference proteome</keyword>
<evidence type="ECO:0000313" key="6">
    <source>
        <dbReference type="Proteomes" id="UP001150830"/>
    </source>
</evidence>
<evidence type="ECO:0000313" key="5">
    <source>
        <dbReference type="EMBL" id="MCY0967188.1"/>
    </source>
</evidence>
<dbReference type="GO" id="GO:0046487">
    <property type="term" value="P:glyoxylate metabolic process"/>
    <property type="evidence" value="ECO:0007669"/>
    <property type="project" value="TreeGrafter"/>
</dbReference>
<feature type="active site" description="Proton donor/acceptor" evidence="3">
    <location>
        <position position="142"/>
    </location>
</feature>
<dbReference type="InterPro" id="IPR036237">
    <property type="entry name" value="Xyl_isomerase-like_sf"/>
</dbReference>
<dbReference type="GO" id="GO:0008903">
    <property type="term" value="F:hydroxypyruvate isomerase activity"/>
    <property type="evidence" value="ECO:0007669"/>
    <property type="project" value="TreeGrafter"/>
</dbReference>
<keyword evidence="1 2" id="KW-0413">Isomerase</keyword>
<comment type="similarity">
    <text evidence="2">Belongs to the hyi family.</text>
</comment>
<feature type="domain" description="Xylose isomerase-like TIM barrel" evidence="4">
    <location>
        <begin position="20"/>
        <end position="255"/>
    </location>
</feature>
<dbReference type="Gene3D" id="3.20.20.150">
    <property type="entry name" value="Divalent-metal-dependent TIM barrel enzymes"/>
    <property type="match status" value="1"/>
</dbReference>
<sequence length="266" mass="29888">MKLSANLSMLYTELPFLKRFTAARRDGFRAVEIQFPYDTPIADIRRALMDNDQRCVLINVPAGDLMDGGEGLASVPRKTAEYAAAVVECLAYARGLNVPSVNVLPGRCFQPERREEYLATFKKNLVVTANSLAPFGITTTFEAINRFDMPDFLLSTGREMLAIMAELEHPSIKAQFDIYHMARMGVDVPGFLKRHARRIGHIQFADMPGRNEPGTGRLRFREIFGVIAASDYEGWVGAEYRPSMATPATMGWLRELQEWHPQALEA</sequence>
<accession>A0A9X3EGJ1</accession>
<dbReference type="AlphaFoldDB" id="A0A9X3EGJ1"/>
<evidence type="ECO:0000256" key="3">
    <source>
        <dbReference type="PIRSR" id="PIRSR006241-50"/>
    </source>
</evidence>